<feature type="non-terminal residue" evidence="2">
    <location>
        <position position="122"/>
    </location>
</feature>
<feature type="non-terminal residue" evidence="2">
    <location>
        <position position="1"/>
    </location>
</feature>
<dbReference type="AlphaFoldDB" id="A0A0D0D0R6"/>
<dbReference type="Proteomes" id="UP000053593">
    <property type="component" value="Unassembled WGS sequence"/>
</dbReference>
<proteinExistence type="predicted"/>
<evidence type="ECO:0008006" key="4">
    <source>
        <dbReference type="Google" id="ProtNLM"/>
    </source>
</evidence>
<protein>
    <recommendedName>
        <fullName evidence="4">F-box domain-containing protein</fullName>
    </recommendedName>
</protein>
<dbReference type="EMBL" id="KN834767">
    <property type="protein sequence ID" value="KIK62613.1"/>
    <property type="molecule type" value="Genomic_DNA"/>
</dbReference>
<organism evidence="2 3">
    <name type="scientific">Collybiopsis luxurians FD-317 M1</name>
    <dbReference type="NCBI Taxonomy" id="944289"/>
    <lineage>
        <taxon>Eukaryota</taxon>
        <taxon>Fungi</taxon>
        <taxon>Dikarya</taxon>
        <taxon>Basidiomycota</taxon>
        <taxon>Agaricomycotina</taxon>
        <taxon>Agaricomycetes</taxon>
        <taxon>Agaricomycetidae</taxon>
        <taxon>Agaricales</taxon>
        <taxon>Marasmiineae</taxon>
        <taxon>Omphalotaceae</taxon>
        <taxon>Collybiopsis</taxon>
        <taxon>Collybiopsis luxurians</taxon>
    </lineage>
</organism>
<evidence type="ECO:0000313" key="2">
    <source>
        <dbReference type="EMBL" id="KIK62613.1"/>
    </source>
</evidence>
<sequence>SPYSSILYTNHSPSTAELAQLNTFLAGPLQKLSGLKLEISQLQERIRALSAERDRAMSYINAHRAVTSAIRRFPAEILTEIFVHCIPADRYPVRSLKEAPLILTTICRSWRAVSLSAPCLWK</sequence>
<keyword evidence="1" id="KW-0175">Coiled coil</keyword>
<reference evidence="2 3" key="1">
    <citation type="submission" date="2014-04" db="EMBL/GenBank/DDBJ databases">
        <title>Evolutionary Origins and Diversification of the Mycorrhizal Mutualists.</title>
        <authorList>
            <consortium name="DOE Joint Genome Institute"/>
            <consortium name="Mycorrhizal Genomics Consortium"/>
            <person name="Kohler A."/>
            <person name="Kuo A."/>
            <person name="Nagy L.G."/>
            <person name="Floudas D."/>
            <person name="Copeland A."/>
            <person name="Barry K.W."/>
            <person name="Cichocki N."/>
            <person name="Veneault-Fourrey C."/>
            <person name="LaButti K."/>
            <person name="Lindquist E.A."/>
            <person name="Lipzen A."/>
            <person name="Lundell T."/>
            <person name="Morin E."/>
            <person name="Murat C."/>
            <person name="Riley R."/>
            <person name="Ohm R."/>
            <person name="Sun H."/>
            <person name="Tunlid A."/>
            <person name="Henrissat B."/>
            <person name="Grigoriev I.V."/>
            <person name="Hibbett D.S."/>
            <person name="Martin F."/>
        </authorList>
    </citation>
    <scope>NUCLEOTIDE SEQUENCE [LARGE SCALE GENOMIC DNA]</scope>
    <source>
        <strain evidence="2 3">FD-317 M1</strain>
    </source>
</reference>
<feature type="coiled-coil region" evidence="1">
    <location>
        <begin position="32"/>
        <end position="59"/>
    </location>
</feature>
<dbReference type="OrthoDB" id="3221235at2759"/>
<gene>
    <name evidence="2" type="ORF">GYMLUDRAFT_132881</name>
</gene>
<dbReference type="HOGENOM" id="CLU_018544_3_2_1"/>
<keyword evidence="3" id="KW-1185">Reference proteome</keyword>
<name>A0A0D0D0R6_9AGAR</name>
<accession>A0A0D0D0R6</accession>
<evidence type="ECO:0000313" key="3">
    <source>
        <dbReference type="Proteomes" id="UP000053593"/>
    </source>
</evidence>
<evidence type="ECO:0000256" key="1">
    <source>
        <dbReference type="SAM" id="Coils"/>
    </source>
</evidence>